<feature type="compositionally biased region" description="Polar residues" evidence="6">
    <location>
        <begin position="7"/>
        <end position="27"/>
    </location>
</feature>
<dbReference type="OMA" id="DNRYMHL"/>
<sequence>MSGMPGGTSNARDADAETQSILDQVKSQAEEKAGKSFSQFVAKQVATQVVAGTNFFVKADIGNGEQVHVRIFRSLPPAQALSVHSIQTGKTASDPLVHF</sequence>
<dbReference type="InterPro" id="IPR000010">
    <property type="entry name" value="Cystatin_dom"/>
</dbReference>
<dbReference type="PhylomeDB" id="A0A0D2VJI1"/>
<protein>
    <recommendedName>
        <fullName evidence="7">Cystatin domain-containing protein</fullName>
    </recommendedName>
</protein>
<reference evidence="9" key="1">
    <citation type="submission" date="2011-02" db="EMBL/GenBank/DDBJ databases">
        <title>The Genome Sequence of Capsaspora owczarzaki ATCC 30864.</title>
        <authorList>
            <person name="Russ C."/>
            <person name="Cuomo C."/>
            <person name="Burger G."/>
            <person name="Gray M.W."/>
            <person name="Holland P.W.H."/>
            <person name="King N."/>
            <person name="Lang F.B.F."/>
            <person name="Roger A.J."/>
            <person name="Ruiz-Trillo I."/>
            <person name="Young S.K."/>
            <person name="Zeng Q."/>
            <person name="Gargeya S."/>
            <person name="Alvarado L."/>
            <person name="Berlin A."/>
            <person name="Chapman S.B."/>
            <person name="Chen Z."/>
            <person name="Freedman E."/>
            <person name="Gellesch M."/>
            <person name="Goldberg J."/>
            <person name="Griggs A."/>
            <person name="Gujja S."/>
            <person name="Heilman E."/>
            <person name="Heiman D."/>
            <person name="Howarth C."/>
            <person name="Mehta T."/>
            <person name="Neiman D."/>
            <person name="Pearson M."/>
            <person name="Roberts A."/>
            <person name="Saif S."/>
            <person name="Shea T."/>
            <person name="Shenoy N."/>
            <person name="Sisk P."/>
            <person name="Stolte C."/>
            <person name="Sykes S."/>
            <person name="White J."/>
            <person name="Yandava C."/>
            <person name="Haas B."/>
            <person name="Nusbaum C."/>
            <person name="Birren B."/>
        </authorList>
    </citation>
    <scope>NUCLEOTIDE SEQUENCE</scope>
    <source>
        <strain evidence="9">ATCC 30864</strain>
    </source>
</reference>
<dbReference type="RefSeq" id="XP_004364321.1">
    <property type="nucleotide sequence ID" value="XM_004364264.1"/>
</dbReference>
<evidence type="ECO:0000256" key="6">
    <source>
        <dbReference type="SAM" id="MobiDB-lite"/>
    </source>
</evidence>
<dbReference type="SUPFAM" id="SSF54403">
    <property type="entry name" value="Cystatin/monellin"/>
    <property type="match status" value="1"/>
</dbReference>
<evidence type="ECO:0000256" key="2">
    <source>
        <dbReference type="ARBA" id="ARBA00009403"/>
    </source>
</evidence>
<comment type="subcellular location">
    <subcellularLocation>
        <location evidence="1">Cytoplasm</location>
    </subcellularLocation>
</comment>
<evidence type="ECO:0000313" key="9">
    <source>
        <dbReference type="Proteomes" id="UP000008743"/>
    </source>
</evidence>
<dbReference type="CDD" id="cd00042">
    <property type="entry name" value="CY"/>
    <property type="match status" value="1"/>
</dbReference>
<keyword evidence="3" id="KW-0963">Cytoplasm</keyword>
<dbReference type="InParanoid" id="A0A0D2VJI1"/>
<evidence type="ECO:0000256" key="3">
    <source>
        <dbReference type="ARBA" id="ARBA00022490"/>
    </source>
</evidence>
<dbReference type="Pfam" id="PF00031">
    <property type="entry name" value="Cystatin"/>
    <property type="match status" value="1"/>
</dbReference>
<dbReference type="AlphaFoldDB" id="A0A0D2VJI1"/>
<dbReference type="OrthoDB" id="2429551at2759"/>
<gene>
    <name evidence="8" type="ORF">CAOG_001453</name>
</gene>
<keyword evidence="4" id="KW-0646">Protease inhibitor</keyword>
<proteinExistence type="inferred from homology"/>
<feature type="domain" description="Cystatin" evidence="7">
    <location>
        <begin position="3"/>
        <end position="99"/>
    </location>
</feature>
<evidence type="ECO:0000259" key="7">
    <source>
        <dbReference type="SMART" id="SM00043"/>
    </source>
</evidence>
<dbReference type="Proteomes" id="UP000008743">
    <property type="component" value="Unassembled WGS sequence"/>
</dbReference>
<keyword evidence="9" id="KW-1185">Reference proteome</keyword>
<accession>A0A0D2VJI1</accession>
<dbReference type="PANTHER" id="PTHR11414:SF21">
    <property type="entry name" value="CYSTATIN 14A, TANDEM DUPLICATE 1-RELATED"/>
    <property type="match status" value="1"/>
</dbReference>
<comment type="similarity">
    <text evidence="2">Belongs to the cystatin family.</text>
</comment>
<organism evidence="8 9">
    <name type="scientific">Capsaspora owczarzaki (strain ATCC 30864)</name>
    <dbReference type="NCBI Taxonomy" id="595528"/>
    <lineage>
        <taxon>Eukaryota</taxon>
        <taxon>Filasterea</taxon>
        <taxon>Capsaspora</taxon>
    </lineage>
</organism>
<dbReference type="STRING" id="595528.A0A0D2VJI1"/>
<dbReference type="InterPro" id="IPR046350">
    <property type="entry name" value="Cystatin_sf"/>
</dbReference>
<dbReference type="Gene3D" id="3.10.450.10">
    <property type="match status" value="1"/>
</dbReference>
<dbReference type="InterPro" id="IPR001713">
    <property type="entry name" value="Prot_inh_stefin"/>
</dbReference>
<feature type="region of interest" description="Disordered" evidence="6">
    <location>
        <begin position="1"/>
        <end position="28"/>
    </location>
</feature>
<evidence type="ECO:0000256" key="4">
    <source>
        <dbReference type="ARBA" id="ARBA00022690"/>
    </source>
</evidence>
<keyword evidence="5" id="KW-0789">Thiol protease inhibitor</keyword>
<name>A0A0D2VJI1_CAPO3</name>
<evidence type="ECO:0000313" key="8">
    <source>
        <dbReference type="EMBL" id="KJE90102.1"/>
    </source>
</evidence>
<dbReference type="eggNOG" id="ENOG502SF2X">
    <property type="taxonomic scope" value="Eukaryota"/>
</dbReference>
<dbReference type="FunFam" id="3.10.450.10:FF:000001">
    <property type="entry name" value="Cystatin-A"/>
    <property type="match status" value="1"/>
</dbReference>
<dbReference type="GO" id="GO:0005829">
    <property type="term" value="C:cytosol"/>
    <property type="evidence" value="ECO:0007669"/>
    <property type="project" value="TreeGrafter"/>
</dbReference>
<dbReference type="GO" id="GO:0004869">
    <property type="term" value="F:cysteine-type endopeptidase inhibitor activity"/>
    <property type="evidence" value="ECO:0007669"/>
    <property type="project" value="UniProtKB-KW"/>
</dbReference>
<dbReference type="PROSITE" id="PS00287">
    <property type="entry name" value="CYSTATIN"/>
    <property type="match status" value="1"/>
</dbReference>
<dbReference type="SMART" id="SM00043">
    <property type="entry name" value="CY"/>
    <property type="match status" value="1"/>
</dbReference>
<dbReference type="EMBL" id="KE346361">
    <property type="protein sequence ID" value="KJE90102.1"/>
    <property type="molecule type" value="Genomic_DNA"/>
</dbReference>
<evidence type="ECO:0000256" key="5">
    <source>
        <dbReference type="ARBA" id="ARBA00022704"/>
    </source>
</evidence>
<dbReference type="PANTHER" id="PTHR11414">
    <property type="entry name" value="CYSTATIN FAMILY MEMBER"/>
    <property type="match status" value="1"/>
</dbReference>
<dbReference type="PRINTS" id="PR00295">
    <property type="entry name" value="STEFINA"/>
</dbReference>
<evidence type="ECO:0000256" key="1">
    <source>
        <dbReference type="ARBA" id="ARBA00004496"/>
    </source>
</evidence>
<dbReference type="InterPro" id="IPR018073">
    <property type="entry name" value="Prot_inh_cystat_CS"/>
</dbReference>